<evidence type="ECO:0000259" key="1">
    <source>
        <dbReference type="Pfam" id="PF07484"/>
    </source>
</evidence>
<dbReference type="EMBL" id="PJNW01000019">
    <property type="protein sequence ID" value="PKR87426.1"/>
    <property type="molecule type" value="Genomic_DNA"/>
</dbReference>
<sequence length="311" mass="32142">MSLQLKEQVARAVILPVTSSVSVDELTSSVLSLADIQPQMSALAPIAQDIETVAGISGVVVAAEGHANTAVAAAAQATGKAAEAAASAAAAATWDPANYSTTAQIQAAYLRYDTPQGLSAAQKQGLWAATGSMPRLSSGAALPNTDIGPIWHDDYADILLWRTIGGYTGYASINLGKVGHVAGSIVPPGCLERNGAAISRAAYSALFAYLGTTFGAGDGATTFNLPDDRGLFDRGWDHGRGLDFGRVIGTYQADQNKAHTHQVSTRSQSFAAAAGSYMTDVWNSVQVLPTATDGGSEVTVKNRASLAIMHF</sequence>
<dbReference type="InterPro" id="IPR011083">
    <property type="entry name" value="Phage_tail_collar_dom"/>
</dbReference>
<keyword evidence="3" id="KW-1185">Reference proteome</keyword>
<protein>
    <recommendedName>
        <fullName evidence="1">Phage tail collar domain-containing protein</fullName>
    </recommendedName>
</protein>
<dbReference type="InterPro" id="IPR037053">
    <property type="entry name" value="Phage_tail_collar_dom_sf"/>
</dbReference>
<dbReference type="Gene3D" id="3.90.1340.10">
    <property type="entry name" value="Phage tail collar domain"/>
    <property type="match status" value="1"/>
</dbReference>
<dbReference type="AlphaFoldDB" id="A0A2N3LS20"/>
<accession>A0A2N3LS20</accession>
<proteinExistence type="predicted"/>
<dbReference type="Proteomes" id="UP000233491">
    <property type="component" value="Unassembled WGS sequence"/>
</dbReference>
<gene>
    <name evidence="2" type="ORF">CXZ10_20415</name>
</gene>
<evidence type="ECO:0000313" key="3">
    <source>
        <dbReference type="Proteomes" id="UP000233491"/>
    </source>
</evidence>
<reference evidence="2 3" key="1">
    <citation type="submission" date="2017-12" db="EMBL/GenBank/DDBJ databases">
        <title>Anaerobic carbon monoxide metabolism by Pleomorphomonas carboxyditropha sp. nov., a new mesophilic hydrogenogenic carboxidotroph.</title>
        <authorList>
            <person name="Esquivel-Elizondo S."/>
            <person name="Krajmalnik-Brown R."/>
        </authorList>
    </citation>
    <scope>NUCLEOTIDE SEQUENCE [LARGE SCALE GENOMIC DNA]</scope>
    <source>
        <strain evidence="2 3">R5-392</strain>
    </source>
</reference>
<evidence type="ECO:0000313" key="2">
    <source>
        <dbReference type="EMBL" id="PKR87426.1"/>
    </source>
</evidence>
<comment type="caution">
    <text evidence="2">The sequence shown here is derived from an EMBL/GenBank/DDBJ whole genome shotgun (WGS) entry which is preliminary data.</text>
</comment>
<dbReference type="OrthoDB" id="9810174at2"/>
<name>A0A2N3LS20_9HYPH</name>
<dbReference type="Pfam" id="PF07484">
    <property type="entry name" value="Collar"/>
    <property type="match status" value="1"/>
</dbReference>
<dbReference type="SUPFAM" id="SSF88874">
    <property type="entry name" value="Receptor-binding domain of short tail fibre protein gp12"/>
    <property type="match status" value="1"/>
</dbReference>
<organism evidence="2 3">
    <name type="scientific">Pleomorphomonas diazotrophica</name>
    <dbReference type="NCBI Taxonomy" id="1166257"/>
    <lineage>
        <taxon>Bacteria</taxon>
        <taxon>Pseudomonadati</taxon>
        <taxon>Pseudomonadota</taxon>
        <taxon>Alphaproteobacteria</taxon>
        <taxon>Hyphomicrobiales</taxon>
        <taxon>Pleomorphomonadaceae</taxon>
        <taxon>Pleomorphomonas</taxon>
    </lineage>
</organism>
<feature type="domain" description="Phage tail collar" evidence="1">
    <location>
        <begin position="177"/>
        <end position="232"/>
    </location>
</feature>